<dbReference type="Gene3D" id="2.60.120.620">
    <property type="entry name" value="q2cbj1_9rhob like domain"/>
    <property type="match status" value="1"/>
</dbReference>
<evidence type="ECO:0008006" key="3">
    <source>
        <dbReference type="Google" id="ProtNLM"/>
    </source>
</evidence>
<gene>
    <name evidence="1" type="ORF">ACFQKE_08295</name>
</gene>
<keyword evidence="2" id="KW-1185">Reference proteome</keyword>
<evidence type="ECO:0000313" key="1">
    <source>
        <dbReference type="EMBL" id="MFC7255291.1"/>
    </source>
</evidence>
<sequence>MATRKTQITPSTVYRYVKNEDRHDVIRAGAHTIRRQLKKIPGTADPSRQLSGRLFGARTGISNTVQGELCRRIAAAQSTVRHPDVDDELVAELKRQKYLYLESHFGERTLAPIREQFNDLIEDDTASVVRGRHDDLVTSRVIQHPTSRIAELEDLLDSTILGITERFFGAHFKPAEIRCMRNYHVPDDIVQESESFANYWHCDQHPVDAIKIFITLHDTDERHGPLHVLRGDESKRISKQRFLRHKHGVPGKYVEENADVDTFTGPAGSVGFAKTNELLHRAGVPDEGEHRDMIFIYGYATDQPLSESWFDDIDPTFTKDQTPAFGG</sequence>
<accession>A0ABD5ZYH4</accession>
<dbReference type="AlphaFoldDB" id="A0ABD5ZYH4"/>
<comment type="caution">
    <text evidence="1">The sequence shown here is derived from an EMBL/GenBank/DDBJ whole genome shotgun (WGS) entry which is preliminary data.</text>
</comment>
<name>A0ABD5ZYH4_9EURY</name>
<dbReference type="Proteomes" id="UP001596434">
    <property type="component" value="Unassembled WGS sequence"/>
</dbReference>
<reference evidence="1 2" key="1">
    <citation type="journal article" date="2019" name="Int. J. Syst. Evol. Microbiol.">
        <title>The Global Catalogue of Microorganisms (GCM) 10K type strain sequencing project: providing services to taxonomists for standard genome sequencing and annotation.</title>
        <authorList>
            <consortium name="The Broad Institute Genomics Platform"/>
            <consortium name="The Broad Institute Genome Sequencing Center for Infectious Disease"/>
            <person name="Wu L."/>
            <person name="Ma J."/>
        </authorList>
    </citation>
    <scope>NUCLEOTIDE SEQUENCE [LARGE SCALE GENOMIC DNA]</scope>
    <source>
        <strain evidence="1 2">GX21</strain>
    </source>
</reference>
<dbReference type="GeneID" id="96953643"/>
<dbReference type="SUPFAM" id="SSF51197">
    <property type="entry name" value="Clavaminate synthase-like"/>
    <property type="match status" value="1"/>
</dbReference>
<dbReference type="EMBL" id="JBHTAT010000001">
    <property type="protein sequence ID" value="MFC7255291.1"/>
    <property type="molecule type" value="Genomic_DNA"/>
</dbReference>
<organism evidence="1 2">
    <name type="scientific">Haloplanus litoreus</name>
    <dbReference type="NCBI Taxonomy" id="767515"/>
    <lineage>
        <taxon>Archaea</taxon>
        <taxon>Methanobacteriati</taxon>
        <taxon>Methanobacteriota</taxon>
        <taxon>Stenosarchaea group</taxon>
        <taxon>Halobacteria</taxon>
        <taxon>Halobacteriales</taxon>
        <taxon>Haloferacaceae</taxon>
        <taxon>Haloplanus</taxon>
    </lineage>
</organism>
<protein>
    <recommendedName>
        <fullName evidence="3">Phytanoyl-CoA dioxygenase (PhyH)</fullName>
    </recommendedName>
</protein>
<evidence type="ECO:0000313" key="2">
    <source>
        <dbReference type="Proteomes" id="UP001596434"/>
    </source>
</evidence>
<proteinExistence type="predicted"/>
<dbReference type="RefSeq" id="WP_379703515.1">
    <property type="nucleotide sequence ID" value="NZ_JBHTAT010000001.1"/>
</dbReference>